<evidence type="ECO:0000313" key="3">
    <source>
        <dbReference type="Proteomes" id="UP000617340"/>
    </source>
</evidence>
<protein>
    <submittedName>
        <fullName evidence="2">Uncharacterized protein</fullName>
    </submittedName>
</protein>
<sequence>MAFTTTSVLQYTITSISSSTGTTITTNTSRILIVIIKEAIVIKVVVVVVVVEVEIEVVVIVVVVAPGILDCTAQNGIKLRGKGEDEVDEEEGNGGMYSGHDGSLVARPL</sequence>
<name>A0A834NP87_VESGE</name>
<dbReference type="AlphaFoldDB" id="A0A834NP87"/>
<reference evidence="2" key="1">
    <citation type="journal article" date="2020" name="G3 (Bethesda)">
        <title>High-Quality Assemblies for Three Invasive Social Wasps from the &lt;i&gt;Vespula&lt;/i&gt; Genus.</title>
        <authorList>
            <person name="Harrop T.W.R."/>
            <person name="Guhlin J."/>
            <person name="McLaughlin G.M."/>
            <person name="Permina E."/>
            <person name="Stockwell P."/>
            <person name="Gilligan J."/>
            <person name="Le Lec M.F."/>
            <person name="Gruber M.A.M."/>
            <person name="Quinn O."/>
            <person name="Lovegrove M."/>
            <person name="Duncan E.J."/>
            <person name="Remnant E.J."/>
            <person name="Van Eeckhoven J."/>
            <person name="Graham B."/>
            <person name="Knapp R.A."/>
            <person name="Langford K.W."/>
            <person name="Kronenberg Z."/>
            <person name="Press M.O."/>
            <person name="Eacker S.M."/>
            <person name="Wilson-Rankin E.E."/>
            <person name="Purcell J."/>
            <person name="Lester P.J."/>
            <person name="Dearden P.K."/>
        </authorList>
    </citation>
    <scope>NUCLEOTIDE SEQUENCE</scope>
    <source>
        <strain evidence="2">Linc-1</strain>
    </source>
</reference>
<feature type="region of interest" description="Disordered" evidence="1">
    <location>
        <begin position="81"/>
        <end position="109"/>
    </location>
</feature>
<dbReference type="Proteomes" id="UP000617340">
    <property type="component" value="Unassembled WGS sequence"/>
</dbReference>
<proteinExistence type="predicted"/>
<comment type="caution">
    <text evidence="2">The sequence shown here is derived from an EMBL/GenBank/DDBJ whole genome shotgun (WGS) entry which is preliminary data.</text>
</comment>
<dbReference type="EMBL" id="JACSDZ010000002">
    <property type="protein sequence ID" value="KAF7414993.1"/>
    <property type="molecule type" value="Genomic_DNA"/>
</dbReference>
<evidence type="ECO:0000313" key="2">
    <source>
        <dbReference type="EMBL" id="KAF7414993.1"/>
    </source>
</evidence>
<evidence type="ECO:0000256" key="1">
    <source>
        <dbReference type="SAM" id="MobiDB-lite"/>
    </source>
</evidence>
<gene>
    <name evidence="2" type="ORF">HZH68_003482</name>
</gene>
<accession>A0A834NP87</accession>
<organism evidence="2 3">
    <name type="scientific">Vespula germanica</name>
    <name type="common">German yellow jacket</name>
    <name type="synonym">Paravespula germanica</name>
    <dbReference type="NCBI Taxonomy" id="30212"/>
    <lineage>
        <taxon>Eukaryota</taxon>
        <taxon>Metazoa</taxon>
        <taxon>Ecdysozoa</taxon>
        <taxon>Arthropoda</taxon>
        <taxon>Hexapoda</taxon>
        <taxon>Insecta</taxon>
        <taxon>Pterygota</taxon>
        <taxon>Neoptera</taxon>
        <taxon>Endopterygota</taxon>
        <taxon>Hymenoptera</taxon>
        <taxon>Apocrita</taxon>
        <taxon>Aculeata</taxon>
        <taxon>Vespoidea</taxon>
        <taxon>Vespidae</taxon>
        <taxon>Vespinae</taxon>
        <taxon>Vespula</taxon>
    </lineage>
</organism>
<keyword evidence="3" id="KW-1185">Reference proteome</keyword>